<comment type="caution">
    <text evidence="2">The sequence shown here is derived from an EMBL/GenBank/DDBJ whole genome shotgun (WGS) entry which is preliminary data.</text>
</comment>
<feature type="region of interest" description="Disordered" evidence="1">
    <location>
        <begin position="238"/>
        <end position="451"/>
    </location>
</feature>
<feature type="compositionally biased region" description="Polar residues" evidence="1">
    <location>
        <begin position="20"/>
        <end position="31"/>
    </location>
</feature>
<dbReference type="Proteomes" id="UP000726737">
    <property type="component" value="Unassembled WGS sequence"/>
</dbReference>
<feature type="compositionally biased region" description="Low complexity" evidence="1">
    <location>
        <begin position="198"/>
        <end position="213"/>
    </location>
</feature>
<feature type="compositionally biased region" description="Polar residues" evidence="1">
    <location>
        <begin position="104"/>
        <end position="127"/>
    </location>
</feature>
<feature type="region of interest" description="Disordered" evidence="1">
    <location>
        <begin position="171"/>
        <end position="226"/>
    </location>
</feature>
<reference evidence="2" key="1">
    <citation type="journal article" date="2020" name="Fungal Divers.">
        <title>Resolving the Mortierellaceae phylogeny through synthesis of multi-gene phylogenetics and phylogenomics.</title>
        <authorList>
            <person name="Vandepol N."/>
            <person name="Liber J."/>
            <person name="Desiro A."/>
            <person name="Na H."/>
            <person name="Kennedy M."/>
            <person name="Barry K."/>
            <person name="Grigoriev I.V."/>
            <person name="Miller A.N."/>
            <person name="O'Donnell K."/>
            <person name="Stajich J.E."/>
            <person name="Bonito G."/>
        </authorList>
    </citation>
    <scope>NUCLEOTIDE SEQUENCE</scope>
    <source>
        <strain evidence="2">KOD948</strain>
    </source>
</reference>
<feature type="compositionally biased region" description="Acidic residues" evidence="1">
    <location>
        <begin position="171"/>
        <end position="180"/>
    </location>
</feature>
<organism evidence="2 3">
    <name type="scientific">Mortierella polycephala</name>
    <dbReference type="NCBI Taxonomy" id="41804"/>
    <lineage>
        <taxon>Eukaryota</taxon>
        <taxon>Fungi</taxon>
        <taxon>Fungi incertae sedis</taxon>
        <taxon>Mucoromycota</taxon>
        <taxon>Mortierellomycotina</taxon>
        <taxon>Mortierellomycetes</taxon>
        <taxon>Mortierellales</taxon>
        <taxon>Mortierellaceae</taxon>
        <taxon>Mortierella</taxon>
    </lineage>
</organism>
<feature type="compositionally biased region" description="Basic and acidic residues" evidence="1">
    <location>
        <begin position="409"/>
        <end position="418"/>
    </location>
</feature>
<feature type="region of interest" description="Disordered" evidence="1">
    <location>
        <begin position="476"/>
        <end position="588"/>
    </location>
</feature>
<evidence type="ECO:0000313" key="2">
    <source>
        <dbReference type="EMBL" id="KAG0250173.1"/>
    </source>
</evidence>
<dbReference type="AlphaFoldDB" id="A0A9P6PQU9"/>
<proteinExistence type="predicted"/>
<feature type="region of interest" description="Disordered" evidence="1">
    <location>
        <begin position="103"/>
        <end position="127"/>
    </location>
</feature>
<feature type="region of interest" description="Disordered" evidence="1">
    <location>
        <begin position="1"/>
        <end position="68"/>
    </location>
</feature>
<protein>
    <submittedName>
        <fullName evidence="2">Uncharacterized protein</fullName>
    </submittedName>
</protein>
<evidence type="ECO:0000313" key="3">
    <source>
        <dbReference type="Proteomes" id="UP000726737"/>
    </source>
</evidence>
<feature type="compositionally biased region" description="Low complexity" evidence="1">
    <location>
        <begin position="506"/>
        <end position="568"/>
    </location>
</feature>
<dbReference type="EMBL" id="JAAAJA010000717">
    <property type="protein sequence ID" value="KAG0250173.1"/>
    <property type="molecule type" value="Genomic_DNA"/>
</dbReference>
<accession>A0A9P6PQU9</accession>
<evidence type="ECO:0000256" key="1">
    <source>
        <dbReference type="SAM" id="MobiDB-lite"/>
    </source>
</evidence>
<feature type="compositionally biased region" description="Polar residues" evidence="1">
    <location>
        <begin position="571"/>
        <end position="585"/>
    </location>
</feature>
<feature type="compositionally biased region" description="Basic and acidic residues" evidence="1">
    <location>
        <begin position="41"/>
        <end position="57"/>
    </location>
</feature>
<keyword evidence="3" id="KW-1185">Reference proteome</keyword>
<dbReference type="OrthoDB" id="2449570at2759"/>
<gene>
    <name evidence="2" type="ORF">BG011_008593</name>
</gene>
<feature type="compositionally biased region" description="Polar residues" evidence="1">
    <location>
        <begin position="214"/>
        <end position="224"/>
    </location>
</feature>
<feature type="compositionally biased region" description="Basic and acidic residues" evidence="1">
    <location>
        <begin position="257"/>
        <end position="266"/>
    </location>
</feature>
<name>A0A9P6PQU9_9FUNG</name>
<feature type="compositionally biased region" description="Polar residues" evidence="1">
    <location>
        <begin position="330"/>
        <end position="346"/>
    </location>
</feature>
<sequence length="643" mass="72229">MSSQAPQSGKTRKTGGTKVTRPQTSSLSPQEWPSGDIDSELGEKHEDNDNYSLEHDYGNSSSNGNQKKAVISTIELEVPVHQKKIGDKAKDRSKRRVLADVTSVMAQNQHPTHSEQPTPTVESSDLQQCTKSLEITTHSQIEPGQRIPSSYSFEMATTESQEFRMDFDYDFDEDDQDFQDDFSRQTESPDAVSQGRRSSLVPVVEVPLPSKSSTRPGTRVTSQGIRPVLHEVKEVLDFIEIRSPTPSPKPPSRTLNRSKDRMESSPKARFHKRKAQQEFDDFSDENVDYGSISSREASPALTHARTTRRNARSIPSEEHEEPQVELMDSPSPQTRRTSKPIETQVASVDLSSRHSRASSKSVEPHIALLDSPSRRTRASSRLAEDESLLSRRMSGMLTRRARAPVSYKENSERIKDNDSGSGMHDRRTRRTTPTPKPTPKPLAATNPNQSDLFARDVEYGVYVGLLFGGKDSEITKQKQGANRTKDIERDVQVMNPKRLRKKIVLSPSDFEPSPSASPAPFSTSPSASPLQESSRRSPSPQAPSLERSASPRPRLSLPLSPSKARPLADTNYANHTSHTNDINHNSDVESEDEWEVKRLKQIWEKHNIQWPLRDRTLENKGFREPYSLNFVFGTALPLPRSRR</sequence>
<feature type="compositionally biased region" description="Acidic residues" evidence="1">
    <location>
        <begin position="278"/>
        <end position="287"/>
    </location>
</feature>